<dbReference type="EMBL" id="ACGC01000072">
    <property type="protein sequence ID" value="EEI82505.1"/>
    <property type="molecule type" value="Genomic_DNA"/>
</dbReference>
<accession>C2CIS2</accession>
<dbReference type="Proteomes" id="UP000003744">
    <property type="component" value="Unassembled WGS sequence"/>
</dbReference>
<comment type="similarity">
    <text evidence="1">Belongs to the UPF0213 family.</text>
</comment>
<dbReference type="Gene3D" id="3.40.1440.10">
    <property type="entry name" value="GIY-YIG endonuclease"/>
    <property type="match status" value="1"/>
</dbReference>
<dbReference type="RefSeq" id="WP_004837488.1">
    <property type="nucleotide sequence ID" value="NZ_GG666300.1"/>
</dbReference>
<dbReference type="InterPro" id="IPR050190">
    <property type="entry name" value="UPF0213_domain"/>
</dbReference>
<sequence length="94" mass="11181">MYYVYILSNYNNKVIYTGVTNNLERRLYEHKHHLADGFTSKYNVNKLVYFETGDSIDGAIAREKQIKSYRREKKDAIVNSVNPDWKDLSLDWNK</sequence>
<evidence type="ECO:0000256" key="1">
    <source>
        <dbReference type="ARBA" id="ARBA00007435"/>
    </source>
</evidence>
<gene>
    <name evidence="3" type="ORF">HMPREF0077_1382</name>
</gene>
<dbReference type="AlphaFoldDB" id="C2CIS2"/>
<dbReference type="eggNOG" id="COG2827">
    <property type="taxonomic scope" value="Bacteria"/>
</dbReference>
<feature type="domain" description="GIY-YIG" evidence="2">
    <location>
        <begin position="1"/>
        <end position="76"/>
    </location>
</feature>
<protein>
    <submittedName>
        <fullName evidence="3">GIY-YIG catalytic domain protein</fullName>
    </submittedName>
</protein>
<proteinExistence type="inferred from homology"/>
<comment type="caution">
    <text evidence="3">The sequence shown here is derived from an EMBL/GenBank/DDBJ whole genome shotgun (WGS) entry which is preliminary data.</text>
</comment>
<name>C2CIS2_9FIRM</name>
<dbReference type="Pfam" id="PF01541">
    <property type="entry name" value="GIY-YIG"/>
    <property type="match status" value="1"/>
</dbReference>
<dbReference type="InterPro" id="IPR035901">
    <property type="entry name" value="GIY-YIG_endonuc_sf"/>
</dbReference>
<dbReference type="HOGENOM" id="CLU_135650_3_1_9"/>
<evidence type="ECO:0000313" key="4">
    <source>
        <dbReference type="Proteomes" id="UP000003744"/>
    </source>
</evidence>
<evidence type="ECO:0000313" key="3">
    <source>
        <dbReference type="EMBL" id="EEI82505.1"/>
    </source>
</evidence>
<evidence type="ECO:0000259" key="2">
    <source>
        <dbReference type="PROSITE" id="PS50164"/>
    </source>
</evidence>
<reference evidence="3 4" key="1">
    <citation type="submission" date="2009-01" db="EMBL/GenBank/DDBJ databases">
        <authorList>
            <person name="Qin X."/>
            <person name="Bachman B."/>
            <person name="Battles P."/>
            <person name="Bell A."/>
            <person name="Bess C."/>
            <person name="Bickham C."/>
            <person name="Chaboub L."/>
            <person name="Chen D."/>
            <person name="Coyle M."/>
            <person name="Deiros D.R."/>
            <person name="Dinh H."/>
            <person name="Forbes L."/>
            <person name="Fowler G."/>
            <person name="Francisco L."/>
            <person name="Fu Q."/>
            <person name="Gubbala S."/>
            <person name="Hale W."/>
            <person name="Han Y."/>
            <person name="Hemphill L."/>
            <person name="Highlander S.K."/>
            <person name="Hirani K."/>
            <person name="Hogues M."/>
            <person name="Jackson L."/>
            <person name="Jakkamsetti A."/>
            <person name="Javaid M."/>
            <person name="Jiang H."/>
            <person name="Korchina V."/>
            <person name="Kovar C."/>
            <person name="Lara F."/>
            <person name="Lee S."/>
            <person name="Mata R."/>
            <person name="Mathew T."/>
            <person name="Moen C."/>
            <person name="Morales K."/>
            <person name="Munidasa M."/>
            <person name="Nazareth L."/>
            <person name="Ngo R."/>
            <person name="Nguyen L."/>
            <person name="Okwuonu G."/>
            <person name="Ongeri F."/>
            <person name="Patil S."/>
            <person name="Petrosino J."/>
            <person name="Pham C."/>
            <person name="Pham P."/>
            <person name="Pu L.-L."/>
            <person name="Puazo M."/>
            <person name="Raj R."/>
            <person name="Reid J."/>
            <person name="Rouhana J."/>
            <person name="Saada N."/>
            <person name="Shang Y."/>
            <person name="Simmons D."/>
            <person name="Thornton R."/>
            <person name="Warren J."/>
            <person name="Weissenberger G."/>
            <person name="Zhang J."/>
            <person name="Zhang L."/>
            <person name="Zhou C."/>
            <person name="Zhu D."/>
            <person name="Muzny D."/>
            <person name="Worley K."/>
            <person name="Gibbs R."/>
        </authorList>
    </citation>
    <scope>NUCLEOTIDE SEQUENCE [LARGE SCALE GENOMIC DNA]</scope>
    <source>
        <strain evidence="3 4">ATCC 35098</strain>
    </source>
</reference>
<dbReference type="SUPFAM" id="SSF82771">
    <property type="entry name" value="GIY-YIG endonuclease"/>
    <property type="match status" value="1"/>
</dbReference>
<dbReference type="PANTHER" id="PTHR34477">
    <property type="entry name" value="UPF0213 PROTEIN YHBQ"/>
    <property type="match status" value="1"/>
</dbReference>
<dbReference type="PANTHER" id="PTHR34477:SF5">
    <property type="entry name" value="BSL5627 PROTEIN"/>
    <property type="match status" value="1"/>
</dbReference>
<dbReference type="CDD" id="cd10448">
    <property type="entry name" value="GIY-YIG_unchar_3"/>
    <property type="match status" value="1"/>
</dbReference>
<dbReference type="InterPro" id="IPR000305">
    <property type="entry name" value="GIY-YIG_endonuc"/>
</dbReference>
<dbReference type="PROSITE" id="PS50164">
    <property type="entry name" value="GIY_YIG"/>
    <property type="match status" value="1"/>
</dbReference>
<organism evidence="3 4">
    <name type="scientific">Anaerococcus tetradius ATCC 35098</name>
    <dbReference type="NCBI Taxonomy" id="525255"/>
    <lineage>
        <taxon>Bacteria</taxon>
        <taxon>Bacillati</taxon>
        <taxon>Bacillota</taxon>
        <taxon>Tissierellia</taxon>
        <taxon>Tissierellales</taxon>
        <taxon>Peptoniphilaceae</taxon>
        <taxon>Anaerococcus</taxon>
    </lineage>
</organism>